<dbReference type="Gene3D" id="3.50.50.60">
    <property type="entry name" value="FAD/NAD(P)-binding domain"/>
    <property type="match status" value="1"/>
</dbReference>
<dbReference type="PANTHER" id="PTHR43004:SF19">
    <property type="entry name" value="BINDING MONOOXYGENASE, PUTATIVE (JCVI)-RELATED"/>
    <property type="match status" value="1"/>
</dbReference>
<dbReference type="EMBL" id="KN847318">
    <property type="protein sequence ID" value="KIW59267.1"/>
    <property type="molecule type" value="Genomic_DNA"/>
</dbReference>
<protein>
    <recommendedName>
        <fullName evidence="5">FAD-binding domain-containing protein</fullName>
    </recommendedName>
</protein>
<dbReference type="HOGENOM" id="CLU_009665_2_1_1"/>
<evidence type="ECO:0000313" key="6">
    <source>
        <dbReference type="EMBL" id="KIW59267.1"/>
    </source>
</evidence>
<proteinExistence type="predicted"/>
<evidence type="ECO:0000256" key="3">
    <source>
        <dbReference type="ARBA" id="ARBA00022827"/>
    </source>
</evidence>
<evidence type="ECO:0000313" key="7">
    <source>
        <dbReference type="Proteomes" id="UP000054342"/>
    </source>
</evidence>
<dbReference type="InterPro" id="IPR002938">
    <property type="entry name" value="FAD-bd"/>
</dbReference>
<dbReference type="Pfam" id="PF01494">
    <property type="entry name" value="FAD_binding_3"/>
    <property type="match status" value="1"/>
</dbReference>
<comment type="cofactor">
    <cofactor evidence="1">
        <name>FAD</name>
        <dbReference type="ChEBI" id="CHEBI:57692"/>
    </cofactor>
</comment>
<dbReference type="PANTHER" id="PTHR43004">
    <property type="entry name" value="TRK SYSTEM POTASSIUM UPTAKE PROTEIN"/>
    <property type="match status" value="1"/>
</dbReference>
<dbReference type="GO" id="GO:0071949">
    <property type="term" value="F:FAD binding"/>
    <property type="evidence" value="ECO:0007669"/>
    <property type="project" value="InterPro"/>
</dbReference>
<dbReference type="InterPro" id="IPR050641">
    <property type="entry name" value="RIFMO-like"/>
</dbReference>
<organism evidence="6 7">
    <name type="scientific">Exophiala xenobiotica</name>
    <dbReference type="NCBI Taxonomy" id="348802"/>
    <lineage>
        <taxon>Eukaryota</taxon>
        <taxon>Fungi</taxon>
        <taxon>Dikarya</taxon>
        <taxon>Ascomycota</taxon>
        <taxon>Pezizomycotina</taxon>
        <taxon>Eurotiomycetes</taxon>
        <taxon>Chaetothyriomycetidae</taxon>
        <taxon>Chaetothyriales</taxon>
        <taxon>Herpotrichiellaceae</taxon>
        <taxon>Exophiala</taxon>
    </lineage>
</organism>
<dbReference type="Proteomes" id="UP000054342">
    <property type="component" value="Unassembled WGS sequence"/>
</dbReference>
<keyword evidence="7" id="KW-1185">Reference proteome</keyword>
<evidence type="ECO:0000256" key="1">
    <source>
        <dbReference type="ARBA" id="ARBA00001974"/>
    </source>
</evidence>
<dbReference type="GO" id="GO:0016709">
    <property type="term" value="F:oxidoreductase activity, acting on paired donors, with incorporation or reduction of molecular oxygen, NAD(P)H as one donor, and incorporation of one atom of oxygen"/>
    <property type="evidence" value="ECO:0007669"/>
    <property type="project" value="UniProtKB-ARBA"/>
</dbReference>
<gene>
    <name evidence="6" type="ORF">PV05_03725</name>
</gene>
<dbReference type="SUPFAM" id="SSF51905">
    <property type="entry name" value="FAD/NAD(P)-binding domain"/>
    <property type="match status" value="1"/>
</dbReference>
<keyword evidence="4" id="KW-0560">Oxidoreductase</keyword>
<evidence type="ECO:0000256" key="2">
    <source>
        <dbReference type="ARBA" id="ARBA00022630"/>
    </source>
</evidence>
<dbReference type="RefSeq" id="XP_013319851.1">
    <property type="nucleotide sequence ID" value="XM_013464397.1"/>
</dbReference>
<name>A0A0D2DAA9_9EURO</name>
<dbReference type="Gene3D" id="3.30.9.10">
    <property type="entry name" value="D-Amino Acid Oxidase, subunit A, domain 2"/>
    <property type="match status" value="1"/>
</dbReference>
<keyword evidence="2" id="KW-0285">Flavoprotein</keyword>
<dbReference type="STRING" id="348802.A0A0D2DAA9"/>
<accession>A0A0D2DAA9</accession>
<evidence type="ECO:0000259" key="5">
    <source>
        <dbReference type="Pfam" id="PF01494"/>
    </source>
</evidence>
<sequence>MGSSNNLLDLWRSSSFYFVEVNSGNRDLASAMGSSSAEHRQVIVVGCGPVGLTTATNLARLGVPVLILERNHEVDQSPRASAYQPCAQAELLETGTLDDVKAQSVINDRLSFWVNKERVAYVDKREGGEIFPAGINCPQPQLAAILLNHLTTRYNSEVRFNQQVTEITQNDESNTVSVTAINPATKEQTKYSCDWLVGTDGAGSSVRKLCNIPFEGFSWPKEDFVATNIKYDFYKHGFTTANFVLDPVNWAVVTILGAEKDLWRIAFGVRAGLTNEEIRAELDEHYKHIFPVWPVDYELVQLNKYKPHQRCAQTFRKGRVLLAGDAAHSNNPIGGLGLTTGLLDAGPLGRALAAVINGKAPESLLDVWAKARRDKWLNFTNEFSIENKRLIQRGGYSDDPLDIWKIDDVAREHEMEQWLAMATPAKKDADLKFYKALEDPQVQLMSRMKQWEITMDPMWMAQYEDPEVVKYRISLRPPALSATTMAGTD</sequence>
<dbReference type="GeneID" id="25325633"/>
<dbReference type="PRINTS" id="PR00420">
    <property type="entry name" value="RNGMNOXGNASE"/>
</dbReference>
<dbReference type="AlphaFoldDB" id="A0A0D2DAA9"/>
<reference evidence="6 7" key="1">
    <citation type="submission" date="2015-01" db="EMBL/GenBank/DDBJ databases">
        <title>The Genome Sequence of Exophiala xenobiotica CBS118157.</title>
        <authorList>
            <consortium name="The Broad Institute Genomics Platform"/>
            <person name="Cuomo C."/>
            <person name="de Hoog S."/>
            <person name="Gorbushina A."/>
            <person name="Stielow B."/>
            <person name="Teixiera M."/>
            <person name="Abouelleil A."/>
            <person name="Chapman S.B."/>
            <person name="Priest M."/>
            <person name="Young S.K."/>
            <person name="Wortman J."/>
            <person name="Nusbaum C."/>
            <person name="Birren B."/>
        </authorList>
    </citation>
    <scope>NUCLEOTIDE SEQUENCE [LARGE SCALE GENOMIC DNA]</scope>
    <source>
        <strain evidence="6 7">CBS 118157</strain>
    </source>
</reference>
<dbReference type="OrthoDB" id="10016252at2759"/>
<evidence type="ECO:0000256" key="4">
    <source>
        <dbReference type="ARBA" id="ARBA00023002"/>
    </source>
</evidence>
<dbReference type="InterPro" id="IPR036188">
    <property type="entry name" value="FAD/NAD-bd_sf"/>
</dbReference>
<keyword evidence="3" id="KW-0274">FAD</keyword>
<feature type="domain" description="FAD-binding" evidence="5">
    <location>
        <begin position="41"/>
        <end position="373"/>
    </location>
</feature>